<dbReference type="Pfam" id="PF00528">
    <property type="entry name" value="BPD_transp_1"/>
    <property type="match status" value="1"/>
</dbReference>
<dbReference type="GeneID" id="93334705"/>
<feature type="transmembrane region" description="Helical" evidence="7">
    <location>
        <begin position="72"/>
        <end position="94"/>
    </location>
</feature>
<name>A0A3E2WY01_9FIRM</name>
<evidence type="ECO:0000259" key="8">
    <source>
        <dbReference type="PROSITE" id="PS50928"/>
    </source>
</evidence>
<feature type="transmembrane region" description="Helical" evidence="7">
    <location>
        <begin position="106"/>
        <end position="130"/>
    </location>
</feature>
<feature type="transmembrane region" description="Helical" evidence="7">
    <location>
        <begin position="197"/>
        <end position="215"/>
    </location>
</feature>
<evidence type="ECO:0000256" key="5">
    <source>
        <dbReference type="ARBA" id="ARBA00022989"/>
    </source>
</evidence>
<evidence type="ECO:0000256" key="3">
    <source>
        <dbReference type="ARBA" id="ARBA00022475"/>
    </source>
</evidence>
<dbReference type="CDD" id="cd06261">
    <property type="entry name" value="TM_PBP2"/>
    <property type="match status" value="1"/>
</dbReference>
<dbReference type="Proteomes" id="UP000261111">
    <property type="component" value="Unassembled WGS sequence"/>
</dbReference>
<dbReference type="InterPro" id="IPR000515">
    <property type="entry name" value="MetI-like"/>
</dbReference>
<feature type="transmembrane region" description="Helical" evidence="7">
    <location>
        <begin position="136"/>
        <end position="156"/>
    </location>
</feature>
<dbReference type="SUPFAM" id="SSF161098">
    <property type="entry name" value="MetI-like"/>
    <property type="match status" value="1"/>
</dbReference>
<dbReference type="PROSITE" id="PS50928">
    <property type="entry name" value="ABC_TM1"/>
    <property type="match status" value="1"/>
</dbReference>
<evidence type="ECO:0000256" key="7">
    <source>
        <dbReference type="RuleBase" id="RU363032"/>
    </source>
</evidence>
<dbReference type="GO" id="GO:0005886">
    <property type="term" value="C:plasma membrane"/>
    <property type="evidence" value="ECO:0007669"/>
    <property type="project" value="UniProtKB-SubCell"/>
</dbReference>
<keyword evidence="5 7" id="KW-1133">Transmembrane helix</keyword>
<comment type="similarity">
    <text evidence="7">Belongs to the binding-protein-dependent transport system permease family.</text>
</comment>
<feature type="transmembrane region" description="Helical" evidence="7">
    <location>
        <begin position="238"/>
        <end position="259"/>
    </location>
</feature>
<protein>
    <submittedName>
        <fullName evidence="9">Carbohydrate ABC transporter permease</fullName>
    </submittedName>
</protein>
<keyword evidence="3" id="KW-1003">Cell membrane</keyword>
<comment type="subcellular location">
    <subcellularLocation>
        <location evidence="1 7">Cell membrane</location>
        <topology evidence="1 7">Multi-pass membrane protein</topology>
    </subcellularLocation>
</comment>
<dbReference type="InterPro" id="IPR050901">
    <property type="entry name" value="BP-dep_ABC_trans_perm"/>
</dbReference>
<dbReference type="PANTHER" id="PTHR32243:SF24">
    <property type="entry name" value="DIACETYLCHITOBIOSE UPTAKE SYSTEM PERMEASE PROTEIN NGCG"/>
    <property type="match status" value="1"/>
</dbReference>
<evidence type="ECO:0000256" key="6">
    <source>
        <dbReference type="ARBA" id="ARBA00023136"/>
    </source>
</evidence>
<evidence type="ECO:0000313" key="10">
    <source>
        <dbReference type="Proteomes" id="UP000261111"/>
    </source>
</evidence>
<feature type="domain" description="ABC transmembrane type-1" evidence="8">
    <location>
        <begin position="68"/>
        <end position="259"/>
    </location>
</feature>
<comment type="caution">
    <text evidence="9">The sequence shown here is derived from an EMBL/GenBank/DDBJ whole genome shotgun (WGS) entry which is preliminary data.</text>
</comment>
<dbReference type="Gene3D" id="1.10.3720.10">
    <property type="entry name" value="MetI-like"/>
    <property type="match status" value="1"/>
</dbReference>
<sequence length="274" mass="30771">MKKRVTSIICYGFAVFWMIITVLPLIITFFSSLKNNSEISLGLFSLPQIWRWENYIKANDIAHAATSITNSLILGLATTFAVTIVGMMAAYVISRKRLKWLKYVNLLFVLGIMIPVHCTMVPISNIAVTLNAKNSYIFLFLIYITFNLPQAIYLYAGYLDGIDRELDEAAIIDGCGDFRLLWKVLVPVSKPIIMTEAVFVFVYAYSELIFSLVLITDQSKYTVSRGILSFVGEHSAEYGPQFAFIIMAIIPTVIIYILFHNRVEAGMLSGAVKG</sequence>
<keyword evidence="6 7" id="KW-0472">Membrane</keyword>
<dbReference type="EMBL" id="QVIA01000007">
    <property type="protein sequence ID" value="RGC33050.1"/>
    <property type="molecule type" value="Genomic_DNA"/>
</dbReference>
<organism evidence="9 10">
    <name type="scientific">Hungatella hathewayi</name>
    <dbReference type="NCBI Taxonomy" id="154046"/>
    <lineage>
        <taxon>Bacteria</taxon>
        <taxon>Bacillati</taxon>
        <taxon>Bacillota</taxon>
        <taxon>Clostridia</taxon>
        <taxon>Lachnospirales</taxon>
        <taxon>Lachnospiraceae</taxon>
        <taxon>Hungatella</taxon>
    </lineage>
</organism>
<dbReference type="AlphaFoldDB" id="A0A3E2WY01"/>
<feature type="transmembrane region" description="Helical" evidence="7">
    <location>
        <begin position="12"/>
        <end position="33"/>
    </location>
</feature>
<evidence type="ECO:0000256" key="2">
    <source>
        <dbReference type="ARBA" id="ARBA00022448"/>
    </source>
</evidence>
<keyword evidence="4 7" id="KW-0812">Transmembrane</keyword>
<gene>
    <name evidence="9" type="ORF">DWX41_08250</name>
</gene>
<dbReference type="RefSeq" id="WP_025656977.1">
    <property type="nucleotide sequence ID" value="NZ_QVIA01000007.1"/>
</dbReference>
<evidence type="ECO:0000256" key="4">
    <source>
        <dbReference type="ARBA" id="ARBA00022692"/>
    </source>
</evidence>
<keyword evidence="2 7" id="KW-0813">Transport</keyword>
<evidence type="ECO:0000256" key="1">
    <source>
        <dbReference type="ARBA" id="ARBA00004651"/>
    </source>
</evidence>
<dbReference type="GO" id="GO:0055085">
    <property type="term" value="P:transmembrane transport"/>
    <property type="evidence" value="ECO:0007669"/>
    <property type="project" value="InterPro"/>
</dbReference>
<proteinExistence type="inferred from homology"/>
<evidence type="ECO:0000313" key="9">
    <source>
        <dbReference type="EMBL" id="RGC33050.1"/>
    </source>
</evidence>
<dbReference type="PANTHER" id="PTHR32243">
    <property type="entry name" value="MALTOSE TRANSPORT SYSTEM PERMEASE-RELATED"/>
    <property type="match status" value="1"/>
</dbReference>
<accession>A0A3E2WY01</accession>
<reference evidence="9 10" key="1">
    <citation type="submission" date="2018-08" db="EMBL/GenBank/DDBJ databases">
        <title>A genome reference for cultivated species of the human gut microbiota.</title>
        <authorList>
            <person name="Zou Y."/>
            <person name="Xue W."/>
            <person name="Luo G."/>
        </authorList>
    </citation>
    <scope>NUCLEOTIDE SEQUENCE [LARGE SCALE GENOMIC DNA]</scope>
    <source>
        <strain evidence="9 10">AF19-21</strain>
    </source>
</reference>
<dbReference type="InterPro" id="IPR035906">
    <property type="entry name" value="MetI-like_sf"/>
</dbReference>